<reference evidence="3 4" key="1">
    <citation type="submission" date="2017-03" db="EMBL/GenBank/DDBJ databases">
        <title>Genome analysis of Rhizobial strains effectives or ineffectives for nitrogen fixation isolated from bean seeds.</title>
        <authorList>
            <person name="Peralta H."/>
            <person name="Aguilar-Vera A."/>
            <person name="Mora Y."/>
            <person name="Vargas-Lagunas C."/>
            <person name="Girard L."/>
            <person name="Mora J."/>
        </authorList>
    </citation>
    <scope>NUCLEOTIDE SEQUENCE [LARGE SCALE GENOMIC DNA]</scope>
    <source>
        <strain evidence="3 4">CCGM3</strain>
    </source>
</reference>
<organism evidence="3 4">
    <name type="scientific">Rhizobium grahamii</name>
    <dbReference type="NCBI Taxonomy" id="1120045"/>
    <lineage>
        <taxon>Bacteria</taxon>
        <taxon>Pseudomonadati</taxon>
        <taxon>Pseudomonadota</taxon>
        <taxon>Alphaproteobacteria</taxon>
        <taxon>Hyphomicrobiales</taxon>
        <taxon>Rhizobiaceae</taxon>
        <taxon>Rhizobium/Agrobacterium group</taxon>
        <taxon>Rhizobium</taxon>
    </lineage>
</organism>
<feature type="region of interest" description="Disordered" evidence="1">
    <location>
        <begin position="26"/>
        <end position="117"/>
    </location>
</feature>
<name>A0A370KFI5_9HYPH</name>
<gene>
    <name evidence="3" type="ORF">B5K06_30580</name>
</gene>
<proteinExistence type="predicted"/>
<dbReference type="EMBL" id="NAAC01000044">
    <property type="protein sequence ID" value="RDJ03164.1"/>
    <property type="molecule type" value="Genomic_DNA"/>
</dbReference>
<feature type="compositionally biased region" description="Low complexity" evidence="1">
    <location>
        <begin position="67"/>
        <end position="82"/>
    </location>
</feature>
<sequence length="117" mass="11583">MMEISMKKVLSVVLLSLGMATSVYAQSNPVPNNMAGDKTTGQDAGGGANGDVQNQTGTNMPAVVDPNATNSTAGGNTNATGTVDRTRCPAQPTPGSVATQGGNGGASVSEACPDNQQ</sequence>
<evidence type="ECO:0000256" key="2">
    <source>
        <dbReference type="SAM" id="SignalP"/>
    </source>
</evidence>
<evidence type="ECO:0000313" key="3">
    <source>
        <dbReference type="EMBL" id="RDJ03164.1"/>
    </source>
</evidence>
<dbReference type="Proteomes" id="UP000254939">
    <property type="component" value="Unassembled WGS sequence"/>
</dbReference>
<protein>
    <recommendedName>
        <fullName evidence="5">Oxidoreductase</fullName>
    </recommendedName>
</protein>
<evidence type="ECO:0000313" key="4">
    <source>
        <dbReference type="Proteomes" id="UP000254939"/>
    </source>
</evidence>
<feature type="signal peptide" evidence="2">
    <location>
        <begin position="1"/>
        <end position="25"/>
    </location>
</feature>
<keyword evidence="2" id="KW-0732">Signal</keyword>
<dbReference type="AlphaFoldDB" id="A0A370KFI5"/>
<accession>A0A370KFI5</accession>
<evidence type="ECO:0008006" key="5">
    <source>
        <dbReference type="Google" id="ProtNLM"/>
    </source>
</evidence>
<comment type="caution">
    <text evidence="3">The sequence shown here is derived from an EMBL/GenBank/DDBJ whole genome shotgun (WGS) entry which is preliminary data.</text>
</comment>
<evidence type="ECO:0000256" key="1">
    <source>
        <dbReference type="SAM" id="MobiDB-lite"/>
    </source>
</evidence>
<feature type="chain" id="PRO_5016810445" description="Oxidoreductase" evidence="2">
    <location>
        <begin position="26"/>
        <end position="117"/>
    </location>
</feature>